<feature type="transmembrane region" description="Helical" evidence="10">
    <location>
        <begin position="341"/>
        <end position="363"/>
    </location>
</feature>
<dbReference type="SUPFAM" id="SSF90123">
    <property type="entry name" value="ABC transporter transmembrane region"/>
    <property type="match status" value="2"/>
</dbReference>
<dbReference type="InterPro" id="IPR036640">
    <property type="entry name" value="ABC1_TM_sf"/>
</dbReference>
<evidence type="ECO:0000256" key="9">
    <source>
        <dbReference type="SAM" id="MobiDB-lite"/>
    </source>
</evidence>
<dbReference type="PROSITE" id="PS50929">
    <property type="entry name" value="ABC_TM1F"/>
    <property type="match status" value="2"/>
</dbReference>
<evidence type="ECO:0000259" key="12">
    <source>
        <dbReference type="PROSITE" id="PS50929"/>
    </source>
</evidence>
<keyword evidence="5" id="KW-0547">Nucleotide-binding</keyword>
<dbReference type="GO" id="GO:0015421">
    <property type="term" value="F:ABC-type oligopeptide transporter activity"/>
    <property type="evidence" value="ECO:0007669"/>
    <property type="project" value="TreeGrafter"/>
</dbReference>
<dbReference type="GO" id="GO:0090374">
    <property type="term" value="P:oligopeptide export from mitochondrion"/>
    <property type="evidence" value="ECO:0007669"/>
    <property type="project" value="TreeGrafter"/>
</dbReference>
<evidence type="ECO:0000256" key="4">
    <source>
        <dbReference type="ARBA" id="ARBA00022692"/>
    </source>
</evidence>
<feature type="transmembrane region" description="Helical" evidence="10">
    <location>
        <begin position="772"/>
        <end position="796"/>
    </location>
</feature>
<dbReference type="Gene3D" id="1.20.1560.10">
    <property type="entry name" value="ABC transporter type 1, transmembrane domain"/>
    <property type="match status" value="2"/>
</dbReference>
<dbReference type="GO" id="GO:0016887">
    <property type="term" value="F:ATP hydrolysis activity"/>
    <property type="evidence" value="ECO:0007669"/>
    <property type="project" value="InterPro"/>
</dbReference>
<gene>
    <name evidence="13" type="ORF">AKO1_005091</name>
</gene>
<dbReference type="CDD" id="cd03249">
    <property type="entry name" value="ABC_MTABC3_MDL1_MDL2"/>
    <property type="match status" value="2"/>
</dbReference>
<feature type="transmembrane region" description="Helical" evidence="10">
    <location>
        <begin position="931"/>
        <end position="952"/>
    </location>
</feature>
<feature type="transmembrane region" description="Helical" evidence="10">
    <location>
        <begin position="69"/>
        <end position="91"/>
    </location>
</feature>
<evidence type="ECO:0000313" key="13">
    <source>
        <dbReference type="EMBL" id="KAL0484500.1"/>
    </source>
</evidence>
<feature type="transmembrane region" description="Helical" evidence="10">
    <location>
        <begin position="232"/>
        <end position="251"/>
    </location>
</feature>
<dbReference type="Pfam" id="PF00005">
    <property type="entry name" value="ABC_tran"/>
    <property type="match status" value="2"/>
</dbReference>
<dbReference type="PROSITE" id="PS50893">
    <property type="entry name" value="ABC_TRANSPORTER_2"/>
    <property type="match status" value="2"/>
</dbReference>
<feature type="domain" description="ABC transmembrane type-1" evidence="12">
    <location>
        <begin position="83"/>
        <end position="368"/>
    </location>
</feature>
<feature type="domain" description="ABC transmembrane type-1" evidence="12">
    <location>
        <begin position="776"/>
        <end position="1073"/>
    </location>
</feature>
<feature type="compositionally biased region" description="Low complexity" evidence="9">
    <location>
        <begin position="674"/>
        <end position="688"/>
    </location>
</feature>
<keyword evidence="6 13" id="KW-0067">ATP-binding</keyword>
<feature type="transmembrane region" description="Helical" evidence="10">
    <location>
        <begin position="1046"/>
        <end position="1065"/>
    </location>
</feature>
<reference evidence="13 14" key="1">
    <citation type="submission" date="2024-03" db="EMBL/GenBank/DDBJ databases">
        <title>The Acrasis kona genome and developmental transcriptomes reveal deep origins of eukaryotic multicellular pathways.</title>
        <authorList>
            <person name="Sheikh S."/>
            <person name="Fu C.-J."/>
            <person name="Brown M.W."/>
            <person name="Baldauf S.L."/>
        </authorList>
    </citation>
    <scope>NUCLEOTIDE SEQUENCE [LARGE SCALE GENOMIC DNA]</scope>
    <source>
        <strain evidence="13 14">ATCC MYA-3509</strain>
    </source>
</reference>
<dbReference type="GO" id="GO:0005524">
    <property type="term" value="F:ATP binding"/>
    <property type="evidence" value="ECO:0007669"/>
    <property type="project" value="UniProtKB-KW"/>
</dbReference>
<dbReference type="PROSITE" id="PS00211">
    <property type="entry name" value="ABC_TRANSPORTER_1"/>
    <property type="match status" value="2"/>
</dbReference>
<evidence type="ECO:0000313" key="14">
    <source>
        <dbReference type="Proteomes" id="UP001431209"/>
    </source>
</evidence>
<dbReference type="GO" id="GO:0005743">
    <property type="term" value="C:mitochondrial inner membrane"/>
    <property type="evidence" value="ECO:0007669"/>
    <property type="project" value="TreeGrafter"/>
</dbReference>
<feature type="transmembrane region" description="Helical" evidence="10">
    <location>
        <begin position="98"/>
        <end position="116"/>
    </location>
</feature>
<keyword evidence="8 10" id="KW-0472">Membrane</keyword>
<dbReference type="InterPro" id="IPR017871">
    <property type="entry name" value="ABC_transporter-like_CS"/>
</dbReference>
<evidence type="ECO:0000256" key="10">
    <source>
        <dbReference type="SAM" id="Phobius"/>
    </source>
</evidence>
<dbReference type="PANTHER" id="PTHR43394">
    <property type="entry name" value="ATP-DEPENDENT PERMEASE MDL1, MITOCHONDRIAL"/>
    <property type="match status" value="1"/>
</dbReference>
<keyword evidence="3" id="KW-0813">Transport</keyword>
<organism evidence="13 14">
    <name type="scientific">Acrasis kona</name>
    <dbReference type="NCBI Taxonomy" id="1008807"/>
    <lineage>
        <taxon>Eukaryota</taxon>
        <taxon>Discoba</taxon>
        <taxon>Heterolobosea</taxon>
        <taxon>Tetramitia</taxon>
        <taxon>Eutetramitia</taxon>
        <taxon>Acrasidae</taxon>
        <taxon>Acrasis</taxon>
    </lineage>
</organism>
<feature type="domain" description="ABC transporter" evidence="11">
    <location>
        <begin position="1106"/>
        <end position="1343"/>
    </location>
</feature>
<evidence type="ECO:0000256" key="2">
    <source>
        <dbReference type="ARBA" id="ARBA00007577"/>
    </source>
</evidence>
<evidence type="ECO:0000256" key="3">
    <source>
        <dbReference type="ARBA" id="ARBA00022448"/>
    </source>
</evidence>
<dbReference type="Pfam" id="PF00664">
    <property type="entry name" value="ABC_membrane"/>
    <property type="match status" value="2"/>
</dbReference>
<feature type="transmembrane region" description="Helical" evidence="10">
    <location>
        <begin position="905"/>
        <end position="925"/>
    </location>
</feature>
<evidence type="ECO:0000256" key="5">
    <source>
        <dbReference type="ARBA" id="ARBA00022741"/>
    </source>
</evidence>
<comment type="subcellular location">
    <subcellularLocation>
        <location evidence="1">Membrane</location>
        <topology evidence="1">Multi-pass membrane protein</topology>
    </subcellularLocation>
</comment>
<feature type="transmembrane region" description="Helical" evidence="10">
    <location>
        <begin position="128"/>
        <end position="150"/>
    </location>
</feature>
<dbReference type="InterPro" id="IPR027417">
    <property type="entry name" value="P-loop_NTPase"/>
</dbReference>
<feature type="transmembrane region" description="Helical" evidence="10">
    <location>
        <begin position="307"/>
        <end position="329"/>
    </location>
</feature>
<dbReference type="FunFam" id="3.40.50.300:FF:000205">
    <property type="entry name" value="ABC transporter B family member 4"/>
    <property type="match status" value="1"/>
</dbReference>
<dbReference type="FunFam" id="3.40.50.300:FF:000251">
    <property type="entry name" value="ABC transporter B family member 19"/>
    <property type="match status" value="1"/>
</dbReference>
<feature type="transmembrane region" description="Helical" evidence="10">
    <location>
        <begin position="1008"/>
        <end position="1034"/>
    </location>
</feature>
<proteinExistence type="inferred from homology"/>
<feature type="domain" description="ABC transporter" evidence="11">
    <location>
        <begin position="401"/>
        <end position="664"/>
    </location>
</feature>
<comment type="similarity">
    <text evidence="2">Belongs to the ABC transporter superfamily. ABCB family. Multidrug resistance exporter (TC 3.A.1.201) subfamily.</text>
</comment>
<keyword evidence="4 10" id="KW-0812">Transmembrane</keyword>
<dbReference type="PANTHER" id="PTHR43394:SF1">
    <property type="entry name" value="ATP-BINDING CASSETTE SUB-FAMILY B MEMBER 10, MITOCHONDRIAL"/>
    <property type="match status" value="1"/>
</dbReference>
<keyword evidence="14" id="KW-1185">Reference proteome</keyword>
<dbReference type="InterPro" id="IPR011527">
    <property type="entry name" value="ABC1_TM_dom"/>
</dbReference>
<dbReference type="Proteomes" id="UP001431209">
    <property type="component" value="Unassembled WGS sequence"/>
</dbReference>
<keyword evidence="7 10" id="KW-1133">Transmembrane helix</keyword>
<feature type="transmembrane region" description="Helical" evidence="10">
    <location>
        <begin position="829"/>
        <end position="855"/>
    </location>
</feature>
<sequence length="1366" mass="150784">MTTSNSPKDEKLDELIQDVSRNDFSVEIGTTAILESAPALQDKPNEELIYKADEDEQVKDDREPNVSNLAVVSVIGVDWLFVLLGVAFSLAQGVVPPVFYLLLGQLFTSITTASAEEIKVQTATLAKYVAIIAIYPTFVSFFQNTIMSYASQRVGNRIKRTYFNSVTRQEIGYFDIKKSGSIANALSDDVNKVTDAFSTNLQSLAQYSSQIITGVIIALTANWQMALLQMTSFPIMIFIFIICGNILKLLARRSSIQSGDSVSTANEVITSMRTVRSMAGEEKEITRYETNLNKVLRTGVLFSFVKGLSIGAVTFFNWGAVSLAFWYAGQELEAGIINVGSLIRVFGSLLMALIGFMQMFTVFPEVAKAQASIGILLKAICRVPAINYKGGKTLENIQGRISFKNITFRYPSRKKVVVLDDFSLDIDPGTSVALVGQSGSGKSTIVGLLEKWYEPEKGTITLDGVDLKEIDPQWLHRYLGIVSQEPTLFATTIKKNITYAVDTINMIITEHEMKTNPKNYLTTVQSKLIPVTDELIVQAAISANCHDFISKLPNQYDTVIGERGVSLSGGQKQRIAIARSVLQDPKMLLLDEATSALDTKSESLVQDALNKLMIGRTSIVIAHRLTTVQDCDNIVVMVRGKIVEQGPHDQMIQNINGPYYNLAQKQMKFGQNKDSSSSTSSDEMSGDISDAEEEIPIEEVPLIDNSKAVQIVEAPVTPITEAHLEQPKSGRNKRNKLLKKKIVELSNEDVVDHREPRIRTTVSLVPMVGIEWFYVIISAVFSFIVGALPILFYVIFSRVITAISPSRDANGTLIPFPPDFSYARTVSAYAGYMAILAGGGSICQFFNQFFTTLAAERISVRIKKRYFRAMVNQEMGFFDIKKSGKLLSSLAEDVQSVSEGFTLKLSLFANHVSQIIIGIVLALIACWQLSLVMIAGIFPISGVFIFFTSLLINRFNHRIIKLNASALATSNEVIGALRTVRSMAGEDREQNRFNNDLKKVVSTSLYKAITLGVSVGGIEYCIWSVNALGFWYGGQLVAQGVIPSGSLLQVLGNMIIVIFAVSMAMGEMQHFYKSHTSAMEMLRVTQRTPAIPIKGGHVPSKIEGYVEFRNITFSYPSRPNQDVMMDFSLDIKVGQHVALVGESGSGKSTIVGLLERFYDPSKGQVLLDGVDVREIDPEWLHRNVAIVTQEPTLFATTIEKNITYAMTEPVSRERVIEVAKNANCYDFIVNLQDGFDTMIGERGVSMSGGQKQRIAIARAMLQNTNVLLLDEATSALDAEAESLVQDALNKLMVGKTTIVIAHRLSTVQDCDLIVAMKQGRVVEQGSHQELIKKRGMYYKLALKQMEFGMSSSEKKFSKTVDLSESD</sequence>
<evidence type="ECO:0000256" key="8">
    <source>
        <dbReference type="ARBA" id="ARBA00023136"/>
    </source>
</evidence>
<dbReference type="EMBL" id="JAOPGA020001052">
    <property type="protein sequence ID" value="KAL0484500.1"/>
    <property type="molecule type" value="Genomic_DNA"/>
</dbReference>
<protein>
    <submittedName>
        <fullName evidence="13">ATP-binding cassette, subfamily B</fullName>
    </submittedName>
</protein>
<dbReference type="InterPro" id="IPR039421">
    <property type="entry name" value="Type_1_exporter"/>
</dbReference>
<evidence type="ECO:0000256" key="1">
    <source>
        <dbReference type="ARBA" id="ARBA00004141"/>
    </source>
</evidence>
<dbReference type="InterPro" id="IPR003593">
    <property type="entry name" value="AAA+_ATPase"/>
</dbReference>
<dbReference type="SUPFAM" id="SSF52540">
    <property type="entry name" value="P-loop containing nucleoside triphosphate hydrolases"/>
    <property type="match status" value="2"/>
</dbReference>
<evidence type="ECO:0000256" key="6">
    <source>
        <dbReference type="ARBA" id="ARBA00022840"/>
    </source>
</evidence>
<name>A0AAW2Z6F1_9EUKA</name>
<dbReference type="CDD" id="cd18577">
    <property type="entry name" value="ABC_6TM_Pgp_ABCB1_D1_like"/>
    <property type="match status" value="2"/>
</dbReference>
<evidence type="ECO:0000259" key="11">
    <source>
        <dbReference type="PROSITE" id="PS50893"/>
    </source>
</evidence>
<dbReference type="InterPro" id="IPR003439">
    <property type="entry name" value="ABC_transporter-like_ATP-bd"/>
</dbReference>
<evidence type="ECO:0000256" key="7">
    <source>
        <dbReference type="ARBA" id="ARBA00022989"/>
    </source>
</evidence>
<accession>A0AAW2Z6F1</accession>
<dbReference type="Gene3D" id="3.40.50.300">
    <property type="entry name" value="P-loop containing nucleotide triphosphate hydrolases"/>
    <property type="match status" value="2"/>
</dbReference>
<comment type="caution">
    <text evidence="13">The sequence shown here is derived from an EMBL/GenBank/DDBJ whole genome shotgun (WGS) entry which is preliminary data.</text>
</comment>
<feature type="region of interest" description="Disordered" evidence="9">
    <location>
        <begin position="669"/>
        <end position="689"/>
    </location>
</feature>
<dbReference type="SMART" id="SM00382">
    <property type="entry name" value="AAA"/>
    <property type="match status" value="2"/>
</dbReference>